<gene>
    <name evidence="1" type="ORF">ENW50_06210</name>
</gene>
<dbReference type="AlphaFoldDB" id="A0A7V4XS95"/>
<evidence type="ECO:0000313" key="1">
    <source>
        <dbReference type="EMBL" id="HGY94263.1"/>
    </source>
</evidence>
<comment type="caution">
    <text evidence="1">The sequence shown here is derived from an EMBL/GenBank/DDBJ whole genome shotgun (WGS) entry which is preliminary data.</text>
</comment>
<sequence length="205" mass="23165">MNDRPRFSAREIAALQDACTARWHREDGLPIPEAAAWLRTVAEQHAANFELWHTEDRARTPGASDAELAAVKRAIDRINQRRNDLAEACDTQLLDVLRPLHLPLASAPLHSESPGLMIDRLSILSLKLFHTEEQIARTDAPAGHAEKNSERLSIQREQREDLVSCLDALWQQVLAGQRRFKLYRQLKMYNDPDLNPAMYGSPSGS</sequence>
<protein>
    <submittedName>
        <fullName evidence="1">DUF4254 domain-containing protein</fullName>
    </submittedName>
</protein>
<organism evidence="1">
    <name type="scientific">Acidobacterium capsulatum</name>
    <dbReference type="NCBI Taxonomy" id="33075"/>
    <lineage>
        <taxon>Bacteria</taxon>
        <taxon>Pseudomonadati</taxon>
        <taxon>Acidobacteriota</taxon>
        <taxon>Terriglobia</taxon>
        <taxon>Terriglobales</taxon>
        <taxon>Acidobacteriaceae</taxon>
        <taxon>Acidobacterium</taxon>
    </lineage>
</organism>
<name>A0A7V4XS95_9BACT</name>
<dbReference type="EMBL" id="DTKL01000035">
    <property type="protein sequence ID" value="HGY94263.1"/>
    <property type="molecule type" value="Genomic_DNA"/>
</dbReference>
<accession>A0A7V4XS95</accession>
<reference evidence="1" key="1">
    <citation type="journal article" date="2020" name="mSystems">
        <title>Genome- and Community-Level Interaction Insights into Carbon Utilization and Element Cycling Functions of Hydrothermarchaeota in Hydrothermal Sediment.</title>
        <authorList>
            <person name="Zhou Z."/>
            <person name="Liu Y."/>
            <person name="Xu W."/>
            <person name="Pan J."/>
            <person name="Luo Z.H."/>
            <person name="Li M."/>
        </authorList>
    </citation>
    <scope>NUCLEOTIDE SEQUENCE [LARGE SCALE GENOMIC DNA]</scope>
    <source>
        <strain evidence="1">SpSt-855</strain>
    </source>
</reference>
<dbReference type="InterPro" id="IPR025350">
    <property type="entry name" value="DUF4254"/>
</dbReference>
<proteinExistence type="predicted"/>
<dbReference type="Pfam" id="PF14063">
    <property type="entry name" value="DUF4254"/>
    <property type="match status" value="1"/>
</dbReference>